<gene>
    <name evidence="3" type="ORF">EB796_003027</name>
</gene>
<feature type="compositionally biased region" description="Polar residues" evidence="1">
    <location>
        <begin position="8"/>
        <end position="20"/>
    </location>
</feature>
<dbReference type="AlphaFoldDB" id="A0A7J7KLP2"/>
<evidence type="ECO:0000259" key="2">
    <source>
        <dbReference type="Pfam" id="PF07727"/>
    </source>
</evidence>
<protein>
    <recommendedName>
        <fullName evidence="2">Reverse transcriptase Ty1/copia-type domain-containing protein</fullName>
    </recommendedName>
</protein>
<evidence type="ECO:0000256" key="1">
    <source>
        <dbReference type="SAM" id="MobiDB-lite"/>
    </source>
</evidence>
<dbReference type="InterPro" id="IPR043502">
    <property type="entry name" value="DNA/RNA_pol_sf"/>
</dbReference>
<feature type="compositionally biased region" description="Polar residues" evidence="1">
    <location>
        <begin position="40"/>
        <end position="61"/>
    </location>
</feature>
<dbReference type="OrthoDB" id="6158475at2759"/>
<comment type="caution">
    <text evidence="3">The sequence shown here is derived from an EMBL/GenBank/DDBJ whole genome shotgun (WGS) entry which is preliminary data.</text>
</comment>
<feature type="compositionally biased region" description="Polar residues" evidence="1">
    <location>
        <begin position="73"/>
        <end position="84"/>
    </location>
</feature>
<dbReference type="SUPFAM" id="SSF56672">
    <property type="entry name" value="DNA/RNA polymerases"/>
    <property type="match status" value="1"/>
</dbReference>
<dbReference type="EMBL" id="VXIV02000379">
    <property type="protein sequence ID" value="KAF6038666.1"/>
    <property type="molecule type" value="Genomic_DNA"/>
</dbReference>
<proteinExistence type="predicted"/>
<evidence type="ECO:0000313" key="3">
    <source>
        <dbReference type="EMBL" id="KAF6038666.1"/>
    </source>
</evidence>
<dbReference type="InterPro" id="IPR013103">
    <property type="entry name" value="RVT_2"/>
</dbReference>
<organism evidence="3 4">
    <name type="scientific">Bugula neritina</name>
    <name type="common">Brown bryozoan</name>
    <name type="synonym">Sertularia neritina</name>
    <dbReference type="NCBI Taxonomy" id="10212"/>
    <lineage>
        <taxon>Eukaryota</taxon>
        <taxon>Metazoa</taxon>
        <taxon>Spiralia</taxon>
        <taxon>Lophotrochozoa</taxon>
        <taxon>Bryozoa</taxon>
        <taxon>Gymnolaemata</taxon>
        <taxon>Cheilostomatida</taxon>
        <taxon>Flustrina</taxon>
        <taxon>Buguloidea</taxon>
        <taxon>Bugulidae</taxon>
        <taxon>Bugula</taxon>
    </lineage>
</organism>
<feature type="region of interest" description="Disordered" evidence="1">
    <location>
        <begin position="1"/>
        <end position="116"/>
    </location>
</feature>
<feature type="domain" description="Reverse transcriptase Ty1/copia-type" evidence="2">
    <location>
        <begin position="163"/>
        <end position="409"/>
    </location>
</feature>
<sequence>MNVMPQGPAQNSRNGTQDTMPQEPAQICGNDAMNVMPQGPAQNSRNGTQNTMPQKPAQTCGNDAMNVMPQGPAQISRNGTQNAIPQEPAPDPANTTDQPGPRKSERKRKPPTYLQDYDIEDTDYACSLMANIPQSYQEAVNSKDKEAWKKAMDKEINTLRDSNTWSIQPLPEDRTETKGRWVYTLKQGKTPGETQHKARYVAKGFSQIQGVDYDETYSPTTRFTSIRLLLQKAANENMKIHQLDVKGAYLNAPIDKEIYLQQPEGYEETNKQGKLSCRLNKSIYGLKQSGRNWHQTLTTFLKEQGFTPGAGDPCLYSKEDPSDKSANIIILFWVDDILLCCRDDNRITQTKSMMQQKFNMDDRGELSWFLGIDFRRHDDHYTMSQERYIDTLLNTYNMADCNPVYTPAEKDLQLEKATDDEYEHSKDYPYRQVIGSLIYLMT</sequence>
<reference evidence="3" key="1">
    <citation type="submission" date="2020-06" db="EMBL/GenBank/DDBJ databases">
        <title>Draft genome of Bugula neritina, a colonial animal packing powerful symbionts and potential medicines.</title>
        <authorList>
            <person name="Rayko M."/>
        </authorList>
    </citation>
    <scope>NUCLEOTIDE SEQUENCE [LARGE SCALE GENOMIC DNA]</scope>
    <source>
        <strain evidence="3">Kwan_BN1</strain>
    </source>
</reference>
<evidence type="ECO:0000313" key="4">
    <source>
        <dbReference type="Proteomes" id="UP000593567"/>
    </source>
</evidence>
<keyword evidence="4" id="KW-1185">Reference proteome</keyword>
<dbReference type="Pfam" id="PF07727">
    <property type="entry name" value="RVT_2"/>
    <property type="match status" value="1"/>
</dbReference>
<accession>A0A7J7KLP2</accession>
<name>A0A7J7KLP2_BUGNE</name>
<dbReference type="Proteomes" id="UP000593567">
    <property type="component" value="Unassembled WGS sequence"/>
</dbReference>